<dbReference type="PRINTS" id="PR00411">
    <property type="entry name" value="PNDRDTASEI"/>
</dbReference>
<name>A0A933W8M7_UNCEI</name>
<sequence length="408" mass="42814">MNTPARHSLAVLGAGPVGLEAAAAALELGFDVHVFERGEVGAHLRGWGHVRMFTPWTMNVGPATARLLKANGWTAPPADECPTGDEFADRVLLPLAATPELKGRVHTHEQVVQVSRRATLRHERIGDPARADEPFRMLVRNAGGHESLIHAFSLIDATGTFGTPAWAGTGGIPGRNEQYLAPQMSYRPDDVLGLRRERHAGKRTHVVGGGASAATTVVALAKLAAEVPGTSVVWATRGTEADAGGVVNDPLPARAALFAAARALREGSDPAIAWFGGAEIEGFEYNTGTHKYRVTFLCGGQPRIEEVEQVVLNVGYVPDHSITAGLHAHFCWATGGAMKLSAALLGSEAGADCMVAPEGGAGVLAHPEPDYFVIGAKSYGRNSAFLLRTGYQQAADALAALAPSALGR</sequence>
<dbReference type="AlphaFoldDB" id="A0A933W8M7"/>
<evidence type="ECO:0000313" key="1">
    <source>
        <dbReference type="EMBL" id="MBI5169151.1"/>
    </source>
</evidence>
<organism evidence="1 2">
    <name type="scientific">Eiseniibacteriota bacterium</name>
    <dbReference type="NCBI Taxonomy" id="2212470"/>
    <lineage>
        <taxon>Bacteria</taxon>
        <taxon>Candidatus Eiseniibacteriota</taxon>
    </lineage>
</organism>
<dbReference type="InterPro" id="IPR036188">
    <property type="entry name" value="FAD/NAD-bd_sf"/>
</dbReference>
<reference evidence="1" key="1">
    <citation type="submission" date="2020-07" db="EMBL/GenBank/DDBJ databases">
        <title>Huge and variable diversity of episymbiotic CPR bacteria and DPANN archaea in groundwater ecosystems.</title>
        <authorList>
            <person name="He C.Y."/>
            <person name="Keren R."/>
            <person name="Whittaker M."/>
            <person name="Farag I.F."/>
            <person name="Doudna J."/>
            <person name="Cate J.H.D."/>
            <person name="Banfield J.F."/>
        </authorList>
    </citation>
    <scope>NUCLEOTIDE SEQUENCE</scope>
    <source>
        <strain evidence="1">NC_groundwater_1813_Pr3_B-0.1um_71_17</strain>
    </source>
</reference>
<protein>
    <submittedName>
        <fullName evidence="1">Flavoprotein</fullName>
    </submittedName>
</protein>
<proteinExistence type="predicted"/>
<dbReference type="PRINTS" id="PR00368">
    <property type="entry name" value="FADPNR"/>
</dbReference>
<dbReference type="EMBL" id="JACRIW010000043">
    <property type="protein sequence ID" value="MBI5169151.1"/>
    <property type="molecule type" value="Genomic_DNA"/>
</dbReference>
<dbReference type="Gene3D" id="3.40.50.720">
    <property type="entry name" value="NAD(P)-binding Rossmann-like Domain"/>
    <property type="match status" value="1"/>
</dbReference>
<dbReference type="Gene3D" id="3.50.50.60">
    <property type="entry name" value="FAD/NAD(P)-binding domain"/>
    <property type="match status" value="1"/>
</dbReference>
<evidence type="ECO:0000313" key="2">
    <source>
        <dbReference type="Proteomes" id="UP000696931"/>
    </source>
</evidence>
<gene>
    <name evidence="1" type="ORF">HZA61_06660</name>
</gene>
<dbReference type="Proteomes" id="UP000696931">
    <property type="component" value="Unassembled WGS sequence"/>
</dbReference>
<comment type="caution">
    <text evidence="1">The sequence shown here is derived from an EMBL/GenBank/DDBJ whole genome shotgun (WGS) entry which is preliminary data.</text>
</comment>
<accession>A0A933W8M7</accession>
<dbReference type="SUPFAM" id="SSF51905">
    <property type="entry name" value="FAD/NAD(P)-binding domain"/>
    <property type="match status" value="1"/>
</dbReference>